<proteinExistence type="inferred from homology"/>
<feature type="domain" description="Solute-binding protein family 5" evidence="5">
    <location>
        <begin position="91"/>
        <end position="443"/>
    </location>
</feature>
<dbReference type="EMBL" id="FWWY01000001">
    <property type="protein sequence ID" value="SMC02433.1"/>
    <property type="molecule type" value="Genomic_DNA"/>
</dbReference>
<evidence type="ECO:0000256" key="3">
    <source>
        <dbReference type="ARBA" id="ARBA00022729"/>
    </source>
</evidence>
<evidence type="ECO:0000259" key="5">
    <source>
        <dbReference type="Pfam" id="PF00496"/>
    </source>
</evidence>
<dbReference type="Proteomes" id="UP000192660">
    <property type="component" value="Unassembled WGS sequence"/>
</dbReference>
<dbReference type="STRING" id="28034.BFX07_04510"/>
<keyword evidence="7" id="KW-1185">Reference proteome</keyword>
<reference evidence="7" key="1">
    <citation type="submission" date="2017-04" db="EMBL/GenBank/DDBJ databases">
        <authorList>
            <person name="Varghese N."/>
            <person name="Submissions S."/>
        </authorList>
    </citation>
    <scope>NUCLEOTIDE SEQUENCE [LARGE SCALE GENOMIC DNA]</scope>
    <source>
        <strain evidence="7">DSM 9293</strain>
    </source>
</reference>
<dbReference type="OrthoDB" id="137511at2"/>
<dbReference type="Gene3D" id="3.90.76.10">
    <property type="entry name" value="Dipeptide-binding Protein, Domain 1"/>
    <property type="match status" value="1"/>
</dbReference>
<dbReference type="GO" id="GO:0042597">
    <property type="term" value="C:periplasmic space"/>
    <property type="evidence" value="ECO:0007669"/>
    <property type="project" value="UniProtKB-ARBA"/>
</dbReference>
<dbReference type="PROSITE" id="PS51257">
    <property type="entry name" value="PROKAR_LIPOPROTEIN"/>
    <property type="match status" value="1"/>
</dbReference>
<name>A0A1W1W9L6_SULTA</name>
<dbReference type="InterPro" id="IPR030678">
    <property type="entry name" value="Peptide/Ni-bd"/>
</dbReference>
<dbReference type="SUPFAM" id="SSF53850">
    <property type="entry name" value="Periplasmic binding protein-like II"/>
    <property type="match status" value="1"/>
</dbReference>
<evidence type="ECO:0000313" key="7">
    <source>
        <dbReference type="Proteomes" id="UP000192660"/>
    </source>
</evidence>
<dbReference type="PIRSF" id="PIRSF002741">
    <property type="entry name" value="MppA"/>
    <property type="match status" value="1"/>
</dbReference>
<dbReference type="InterPro" id="IPR039424">
    <property type="entry name" value="SBP_5"/>
</dbReference>
<dbReference type="Gene3D" id="3.10.105.10">
    <property type="entry name" value="Dipeptide-binding Protein, Domain 3"/>
    <property type="match status" value="1"/>
</dbReference>
<gene>
    <name evidence="6" type="ORF">SAMN00768000_0590</name>
</gene>
<dbReference type="InterPro" id="IPR000914">
    <property type="entry name" value="SBP_5_dom"/>
</dbReference>
<evidence type="ECO:0000256" key="2">
    <source>
        <dbReference type="ARBA" id="ARBA00022448"/>
    </source>
</evidence>
<organism evidence="6 7">
    <name type="scientific">Sulfobacillus thermosulfidooxidans (strain DSM 9293 / VKM B-1269 / AT-1)</name>
    <dbReference type="NCBI Taxonomy" id="929705"/>
    <lineage>
        <taxon>Bacteria</taxon>
        <taxon>Bacillati</taxon>
        <taxon>Bacillota</taxon>
        <taxon>Clostridia</taxon>
        <taxon>Eubacteriales</taxon>
        <taxon>Clostridiales Family XVII. Incertae Sedis</taxon>
        <taxon>Sulfobacillus</taxon>
    </lineage>
</organism>
<dbReference type="PANTHER" id="PTHR30290:SF9">
    <property type="entry name" value="OLIGOPEPTIDE-BINDING PROTEIN APPA"/>
    <property type="match status" value="1"/>
</dbReference>
<dbReference type="GO" id="GO:0043190">
    <property type="term" value="C:ATP-binding cassette (ABC) transporter complex"/>
    <property type="evidence" value="ECO:0007669"/>
    <property type="project" value="InterPro"/>
</dbReference>
<protein>
    <submittedName>
        <fullName evidence="6">Peptide/nickel transport system substrate-binding protein</fullName>
    </submittedName>
</protein>
<feature type="signal peptide" evidence="4">
    <location>
        <begin position="1"/>
        <end position="20"/>
    </location>
</feature>
<dbReference type="RefSeq" id="WP_020376462.1">
    <property type="nucleotide sequence ID" value="NZ_FWWY01000001.1"/>
</dbReference>
<dbReference type="PANTHER" id="PTHR30290">
    <property type="entry name" value="PERIPLASMIC BINDING COMPONENT OF ABC TRANSPORTER"/>
    <property type="match status" value="1"/>
</dbReference>
<dbReference type="Pfam" id="PF00496">
    <property type="entry name" value="SBP_bac_5"/>
    <property type="match status" value="1"/>
</dbReference>
<sequence length="522" mass="57241">MASKTAWALAAISTLTIGLAGCGSSSAQSSPTSTSSSSPQVAQAPISGGTLNVGIDSDFVTLNPAMSSALIDRQAFINIFDPLLKLSPTMTVEPNLVTHWTITNGGKTYTLFLRHGVKFQDGTPFNAQAVIYNWDWEMNPTNASPRRSNLALVQSLSAPNPYEVVVNLKAPYSAFLSILTGRTGMISSPTAMKKWGSAYGLHPVGTGPFKFVQWIKNDHMILEKNPLYWQKGKPYLNKIVYTPITNPVQEYNALVTGQVNVIDGVPFQDVSSLSSNSSLKYAEKPGLGYADMELNTQAAPFNNVHNREAINYAINREALNQLLYFGHAIPAYTQFSPASWAYDPKIRVPFSDTLAKEQLVKAGNPHGFSFTLLGDNNPITIQEMQAIQSELAKVGITMHIEPVDFTTLLTDAINGNFQADLLGWSGRPDPDQNSYAFDTTGGSFNDPRYSNPEVDSLLLKAREASSQSVRKQYYDQAAAIVLHQAPYIFLEYTPVIQAWSPSVHGFTVYPDGLMRFSDVWIK</sequence>
<dbReference type="GO" id="GO:0015833">
    <property type="term" value="P:peptide transport"/>
    <property type="evidence" value="ECO:0007669"/>
    <property type="project" value="TreeGrafter"/>
</dbReference>
<dbReference type="AlphaFoldDB" id="A0A1W1W9L6"/>
<evidence type="ECO:0000256" key="4">
    <source>
        <dbReference type="SAM" id="SignalP"/>
    </source>
</evidence>
<comment type="similarity">
    <text evidence="1">Belongs to the bacterial solute-binding protein 5 family.</text>
</comment>
<keyword evidence="2" id="KW-0813">Transport</keyword>
<feature type="chain" id="PRO_5038705546" evidence="4">
    <location>
        <begin position="21"/>
        <end position="522"/>
    </location>
</feature>
<dbReference type="Gene3D" id="3.40.190.10">
    <property type="entry name" value="Periplasmic binding protein-like II"/>
    <property type="match status" value="1"/>
</dbReference>
<evidence type="ECO:0000313" key="6">
    <source>
        <dbReference type="EMBL" id="SMC02433.1"/>
    </source>
</evidence>
<keyword evidence="3 4" id="KW-0732">Signal</keyword>
<evidence type="ECO:0000256" key="1">
    <source>
        <dbReference type="ARBA" id="ARBA00005695"/>
    </source>
</evidence>
<accession>A0A1W1W9L6</accession>
<dbReference type="GO" id="GO:1904680">
    <property type="term" value="F:peptide transmembrane transporter activity"/>
    <property type="evidence" value="ECO:0007669"/>
    <property type="project" value="TreeGrafter"/>
</dbReference>